<dbReference type="PROSITE" id="PS00290">
    <property type="entry name" value="IG_MHC"/>
    <property type="match status" value="1"/>
</dbReference>
<feature type="domain" description="Ig-like" evidence="20">
    <location>
        <begin position="145"/>
        <end position="235"/>
    </location>
</feature>
<evidence type="ECO:0000256" key="13">
    <source>
        <dbReference type="ARBA" id="ARBA00056038"/>
    </source>
</evidence>
<keyword evidence="5 19" id="KW-0732">Signal</keyword>
<evidence type="ECO:0000256" key="6">
    <source>
        <dbReference type="ARBA" id="ARBA00022737"/>
    </source>
</evidence>
<feature type="compositionally biased region" description="Basic and acidic residues" evidence="17">
    <location>
        <begin position="1138"/>
        <end position="1147"/>
    </location>
</feature>
<reference evidence="24" key="1">
    <citation type="submission" date="2009-11" db="EMBL/GenBank/DDBJ databases">
        <authorList>
            <consortium name="Porcine genome sequencing project"/>
        </authorList>
    </citation>
    <scope>NUCLEOTIDE SEQUENCE [LARGE SCALE GENOMIC DNA]</scope>
    <source>
        <strain evidence="24">Duroc</strain>
    </source>
</reference>
<keyword evidence="3" id="KW-1003">Cell membrane</keyword>
<feature type="domain" description="Ig-like" evidence="20">
    <location>
        <begin position="46"/>
        <end position="134"/>
    </location>
</feature>
<dbReference type="GeneID" id="100520970"/>
<feature type="domain" description="Ig-like" evidence="20">
    <location>
        <begin position="454"/>
        <end position="541"/>
    </location>
</feature>
<reference evidence="22" key="2">
    <citation type="journal article" date="2019" name="PeerJ">
        <title>Genes of the pig, Sus scrofa, reconstructed with EvidentialGene.</title>
        <authorList>
            <person name="Gilbert D.G."/>
        </authorList>
    </citation>
    <scope>NUCLEOTIDE SEQUENCE</scope>
</reference>
<dbReference type="Proteomes" id="UP000008227">
    <property type="component" value="Chromosome 9"/>
</dbReference>
<dbReference type="FunFam" id="2.60.40.10:FF:000038">
    <property type="entry name" value="Neuronal cell adhesion molecule"/>
    <property type="match status" value="1"/>
</dbReference>
<evidence type="ECO:0000256" key="11">
    <source>
        <dbReference type="ARBA" id="ARBA00023180"/>
    </source>
</evidence>
<organism evidence="23 24">
    <name type="scientific">Sus scrofa</name>
    <name type="common">Pig</name>
    <dbReference type="NCBI Taxonomy" id="9823"/>
    <lineage>
        <taxon>Eukaryota</taxon>
        <taxon>Metazoa</taxon>
        <taxon>Chordata</taxon>
        <taxon>Craniata</taxon>
        <taxon>Vertebrata</taxon>
        <taxon>Euteleostomi</taxon>
        <taxon>Mammalia</taxon>
        <taxon>Eutheria</taxon>
        <taxon>Laurasiatheria</taxon>
        <taxon>Artiodactyla</taxon>
        <taxon>Suina</taxon>
        <taxon>Suidae</taxon>
        <taxon>Sus</taxon>
    </lineage>
</organism>
<feature type="domain" description="Fibronectin type-III" evidence="21">
    <location>
        <begin position="639"/>
        <end position="734"/>
    </location>
</feature>
<dbReference type="FunFam" id="2.60.40.10:FF:000100">
    <property type="entry name" value="Neuronal cell adhesion molecule a"/>
    <property type="match status" value="1"/>
</dbReference>
<dbReference type="InterPro" id="IPR013783">
    <property type="entry name" value="Ig-like_fold"/>
</dbReference>
<evidence type="ECO:0000256" key="18">
    <source>
        <dbReference type="SAM" id="Phobius"/>
    </source>
</evidence>
<feature type="domain" description="Fibronectin type-III" evidence="21">
    <location>
        <begin position="838"/>
        <end position="940"/>
    </location>
</feature>
<dbReference type="PROSITE" id="PS50853">
    <property type="entry name" value="FN3"/>
    <property type="match status" value="4"/>
</dbReference>
<feature type="chain" id="PRO_5044572512" description="Neuronal cell adhesion molecule" evidence="19">
    <location>
        <begin position="30"/>
        <end position="1201"/>
    </location>
</feature>
<evidence type="ECO:0000256" key="15">
    <source>
        <dbReference type="ARBA" id="ARBA00080256"/>
    </source>
</evidence>
<evidence type="ECO:0000256" key="1">
    <source>
        <dbReference type="ARBA" id="ARBA00004251"/>
    </source>
</evidence>
<feature type="domain" description="Fibronectin type-III" evidence="21">
    <location>
        <begin position="736"/>
        <end position="833"/>
    </location>
</feature>
<dbReference type="SUPFAM" id="SSF48726">
    <property type="entry name" value="Immunoglobulin"/>
    <property type="match status" value="6"/>
</dbReference>
<comment type="similarity">
    <text evidence="2">Belongs to the immunoglobulin superfamily. L1/neurofascin/NgCAM family.</text>
</comment>
<dbReference type="FunFam" id="2.60.40.10:FF:000057">
    <property type="entry name" value="neural cell adhesion molecule L1"/>
    <property type="match status" value="1"/>
</dbReference>
<dbReference type="ExpressionAtlas" id="A0A287AIH7">
    <property type="expression patterns" value="baseline and differential"/>
</dbReference>
<keyword evidence="6" id="KW-0677">Repeat</keyword>
<reference evidence="23" key="4">
    <citation type="submission" date="2025-05" db="UniProtKB">
        <authorList>
            <consortium name="Ensembl"/>
        </authorList>
    </citation>
    <scope>IDENTIFICATION</scope>
</reference>
<dbReference type="CDD" id="cd00063">
    <property type="entry name" value="FN3"/>
    <property type="match status" value="4"/>
</dbReference>
<dbReference type="InterPro" id="IPR003599">
    <property type="entry name" value="Ig_sub"/>
</dbReference>
<dbReference type="InterPro" id="IPR051170">
    <property type="entry name" value="Neural/epithelial_adhesion"/>
</dbReference>
<dbReference type="FunFam" id="2.60.40.10:FF:000332">
    <property type="entry name" value="neuronal cell adhesion molecule isoform X2"/>
    <property type="match status" value="1"/>
</dbReference>
<dbReference type="FunFam" id="2.60.40.10:FF:000078">
    <property type="entry name" value="Neuronal cell adhesion molecule"/>
    <property type="match status" value="1"/>
</dbReference>
<dbReference type="PANTHER" id="PTHR12231:SF257">
    <property type="entry name" value="NEURAL CELL ADHESION MOLECULE L1-LIKE PROTEIN"/>
    <property type="match status" value="1"/>
</dbReference>
<dbReference type="FunFam" id="2.60.40.10:FF:000238">
    <property type="entry name" value="Neuronal cell adhesion molecule"/>
    <property type="match status" value="1"/>
</dbReference>
<dbReference type="InterPro" id="IPR003961">
    <property type="entry name" value="FN3_dom"/>
</dbReference>
<dbReference type="InterPro" id="IPR003598">
    <property type="entry name" value="Ig_sub2"/>
</dbReference>
<feature type="domain" description="Ig-like" evidence="20">
    <location>
        <begin position="545"/>
        <end position="632"/>
    </location>
</feature>
<dbReference type="FunFam" id="2.60.40.10:FF:000005">
    <property type="entry name" value="Neuronal cell adhesion molecule"/>
    <property type="match status" value="1"/>
</dbReference>
<dbReference type="InterPro" id="IPR003006">
    <property type="entry name" value="Ig/MHC_CS"/>
</dbReference>
<gene>
    <name evidence="23" type="primary">NRCAM</name>
</gene>
<dbReference type="Pfam" id="PF00041">
    <property type="entry name" value="fn3"/>
    <property type="match status" value="4"/>
</dbReference>
<dbReference type="PANTHER" id="PTHR12231">
    <property type="entry name" value="CTX-RELATED TYPE I TRANSMEMBRANE PROTEIN"/>
    <property type="match status" value="1"/>
</dbReference>
<evidence type="ECO:0000256" key="8">
    <source>
        <dbReference type="ARBA" id="ARBA00022989"/>
    </source>
</evidence>
<evidence type="ECO:0000313" key="24">
    <source>
        <dbReference type="Proteomes" id="UP000008227"/>
    </source>
</evidence>
<dbReference type="InterPro" id="IPR026966">
    <property type="entry name" value="Neurofascin/L1/NrCAM_C"/>
</dbReference>
<evidence type="ECO:0000256" key="19">
    <source>
        <dbReference type="SAM" id="SignalP"/>
    </source>
</evidence>
<dbReference type="GO" id="GO:0007155">
    <property type="term" value="P:cell adhesion"/>
    <property type="evidence" value="ECO:0007669"/>
    <property type="project" value="UniProtKB-KW"/>
</dbReference>
<evidence type="ECO:0000313" key="22">
    <source>
        <dbReference type="EMBL" id="HCZ90879.1"/>
    </source>
</evidence>
<name>A0A287AIH7_PIG</name>
<feature type="signal peptide" evidence="19">
    <location>
        <begin position="1"/>
        <end position="29"/>
    </location>
</feature>
<dbReference type="Pfam" id="PF13882">
    <property type="entry name" value="Bravo_FIGEY"/>
    <property type="match status" value="1"/>
</dbReference>
<feature type="transmembrane region" description="Helical" evidence="18">
    <location>
        <begin position="1066"/>
        <end position="1087"/>
    </location>
</feature>
<feature type="domain" description="Ig-like" evidence="20">
    <location>
        <begin position="361"/>
        <end position="448"/>
    </location>
</feature>
<evidence type="ECO:0000256" key="5">
    <source>
        <dbReference type="ARBA" id="ARBA00022729"/>
    </source>
</evidence>
<feature type="region of interest" description="Disordered" evidence="17">
    <location>
        <begin position="1096"/>
        <end position="1201"/>
    </location>
</feature>
<keyword evidence="9 18" id="KW-0472">Membrane</keyword>
<dbReference type="SMART" id="SM00409">
    <property type="entry name" value="IG"/>
    <property type="match status" value="6"/>
</dbReference>
<evidence type="ECO:0000256" key="16">
    <source>
        <dbReference type="ARBA" id="ARBA00081738"/>
    </source>
</evidence>
<dbReference type="PROSITE" id="PS50835">
    <property type="entry name" value="IG_LIKE"/>
    <property type="match status" value="6"/>
</dbReference>
<feature type="domain" description="Ig-like" evidence="20">
    <location>
        <begin position="267"/>
        <end position="356"/>
    </location>
</feature>
<evidence type="ECO:0000259" key="21">
    <source>
        <dbReference type="PROSITE" id="PS50853"/>
    </source>
</evidence>
<dbReference type="FunFam" id="2.60.40.10:FF:000114">
    <property type="entry name" value="Neuronal cell adhesion molecule"/>
    <property type="match status" value="1"/>
</dbReference>
<dbReference type="EMBL" id="DQIR01035404">
    <property type="protein sequence ID" value="HCZ90879.1"/>
    <property type="molecule type" value="Transcribed_RNA"/>
</dbReference>
<dbReference type="AlphaFoldDB" id="A0A287AIH7"/>
<evidence type="ECO:0000256" key="10">
    <source>
        <dbReference type="ARBA" id="ARBA00023157"/>
    </source>
</evidence>
<dbReference type="SMART" id="SM00060">
    <property type="entry name" value="FN3"/>
    <property type="match status" value="4"/>
</dbReference>
<evidence type="ECO:0000256" key="7">
    <source>
        <dbReference type="ARBA" id="ARBA00022889"/>
    </source>
</evidence>
<dbReference type="InterPro" id="IPR007110">
    <property type="entry name" value="Ig-like_dom"/>
</dbReference>
<dbReference type="Ensembl" id="ENSSSCT00000053415.3">
    <property type="protein sequence ID" value="ENSSSCP00000043698.2"/>
    <property type="gene ID" value="ENSSSCG00000015445.5"/>
</dbReference>
<feature type="domain" description="Fibronectin type-III" evidence="21">
    <location>
        <begin position="944"/>
        <end position="1041"/>
    </location>
</feature>
<feature type="compositionally biased region" description="Basic and acidic residues" evidence="17">
    <location>
        <begin position="1096"/>
        <end position="1116"/>
    </location>
</feature>
<dbReference type="InterPro" id="IPR013098">
    <property type="entry name" value="Ig_I-set"/>
</dbReference>
<dbReference type="FunFam" id="2.60.40.10:FF:000363">
    <property type="entry name" value="neurofascin isoform X1"/>
    <property type="match status" value="1"/>
</dbReference>
<feature type="compositionally biased region" description="Polar residues" evidence="17">
    <location>
        <begin position="1185"/>
        <end position="1201"/>
    </location>
</feature>
<evidence type="ECO:0000256" key="9">
    <source>
        <dbReference type="ARBA" id="ARBA00023136"/>
    </source>
</evidence>
<accession>A0A287AIH7</accession>
<reference evidence="23" key="3">
    <citation type="journal article" date="2020" name="Gigascience">
        <title>An improved pig reference genome sequence to enable pig genetics and genomics research.</title>
        <authorList>
            <person name="Warr A."/>
            <person name="Affara N."/>
            <person name="Aken B."/>
            <person name="Beiki H."/>
            <person name="Bickhart D.M."/>
            <person name="Billis K."/>
            <person name="Chow W."/>
            <person name="Eory L."/>
            <person name="Finlayson H.A."/>
            <person name="Flicek P."/>
            <person name="Giron C.G."/>
            <person name="Griffin D.K."/>
            <person name="Hall R."/>
            <person name="Hannum G."/>
            <person name="Hourlier T."/>
            <person name="Howe K."/>
            <person name="Hume D.A."/>
            <person name="Izuogu O."/>
            <person name="Kim K."/>
            <person name="Koren S."/>
            <person name="Liu H."/>
            <person name="Manchanda N."/>
            <person name="Martin F.J."/>
            <person name="Nonneman D.J."/>
            <person name="O'Connor R.E."/>
            <person name="Phillippy A.M."/>
            <person name="Rohrer G.A."/>
            <person name="Rosen B.D."/>
            <person name="Rund L.A."/>
            <person name="Sargent C.A."/>
            <person name="Schook L.B."/>
            <person name="Schroeder S.G."/>
            <person name="Schwartz A.S."/>
            <person name="Skinner B.M."/>
            <person name="Talbot R."/>
            <person name="Tseng E."/>
            <person name="Tuggle C.K."/>
            <person name="Watson M."/>
            <person name="Smith T.P.L."/>
            <person name="Archibald A.L."/>
        </authorList>
    </citation>
    <scope>NUCLEOTIDE SEQUENCE [LARGE SCALE GENOMIC DNA]</scope>
    <source>
        <strain evidence="23">Duroc</strain>
    </source>
</reference>
<keyword evidence="24" id="KW-1185">Reference proteome</keyword>
<comment type="subcellular location">
    <subcellularLocation>
        <location evidence="1">Cell membrane</location>
        <topology evidence="1">Single-pass type I membrane protein</topology>
    </subcellularLocation>
</comment>
<comment type="function">
    <text evidence="13">Cell adhesion protein that is required for normal responses to cell-cell contacts in brain and in the peripheral nervous system. Plays a role in neurite outgrowth in response to contactin binding. Plays a role in mediating cell-cell contacts between Schwann cells and axons. Plays a role in the formation and maintenance of the nodes of Ranvier on myelinated axons. Nodes of Ranvier contain clustered sodium channels that are crucial for the saltatory propagation of action potentials along myelinated axons. During development, nodes of Ranvier are formed by the fusion of two heminodes. Required for normal clustering of sodium channels at heminodes; not required for the formation of mature nodes with normal sodium channel clusters. Required, together with GLDN, for maintaining NFASC and sodium channel clusters at mature nodes of Ranvier.</text>
</comment>
<evidence type="ECO:0000256" key="12">
    <source>
        <dbReference type="ARBA" id="ARBA00023319"/>
    </source>
</evidence>
<evidence type="ECO:0000259" key="20">
    <source>
        <dbReference type="PROSITE" id="PS50835"/>
    </source>
</evidence>
<dbReference type="InterPro" id="IPR036116">
    <property type="entry name" value="FN3_sf"/>
</dbReference>
<keyword evidence="10" id="KW-1015">Disulfide bond</keyword>
<keyword evidence="11" id="KW-0325">Glycoprotein</keyword>
<proteinExistence type="evidence at protein level"/>
<keyword evidence="8 18" id="KW-1133">Transmembrane helix</keyword>
<dbReference type="Gene3D" id="2.60.40.10">
    <property type="entry name" value="Immunoglobulins"/>
    <property type="match status" value="10"/>
</dbReference>
<evidence type="ECO:0000256" key="17">
    <source>
        <dbReference type="SAM" id="MobiDB-lite"/>
    </source>
</evidence>
<protein>
    <recommendedName>
        <fullName evidence="14">Neuronal cell adhesion molecule</fullName>
    </recommendedName>
    <alternativeName>
        <fullName evidence="16">Neuronal surface protein Bravo</fullName>
    </alternativeName>
    <alternativeName>
        <fullName evidence="15">NgCAM-related cell adhesion molecule</fullName>
    </alternativeName>
</protein>
<evidence type="ECO:0000313" key="23">
    <source>
        <dbReference type="Ensembl" id="ENSSSCP00000043698.2"/>
    </source>
</evidence>
<dbReference type="GO" id="GO:0005886">
    <property type="term" value="C:plasma membrane"/>
    <property type="evidence" value="ECO:0007669"/>
    <property type="project" value="UniProtKB-SubCell"/>
</dbReference>
<evidence type="ECO:0000256" key="2">
    <source>
        <dbReference type="ARBA" id="ARBA00008588"/>
    </source>
</evidence>
<evidence type="ECO:0000256" key="14">
    <source>
        <dbReference type="ARBA" id="ARBA00068417"/>
    </source>
</evidence>
<dbReference type="Pfam" id="PF07679">
    <property type="entry name" value="I-set"/>
    <property type="match status" value="3"/>
</dbReference>
<evidence type="ECO:0000256" key="4">
    <source>
        <dbReference type="ARBA" id="ARBA00022692"/>
    </source>
</evidence>
<keyword evidence="25" id="KW-1267">Proteomics identification</keyword>
<dbReference type="Pfam" id="PF13927">
    <property type="entry name" value="Ig_3"/>
    <property type="match status" value="2"/>
</dbReference>
<dbReference type="GeneTree" id="ENSGT00940000155419"/>
<dbReference type="SMART" id="SM00408">
    <property type="entry name" value="IGc2"/>
    <property type="match status" value="6"/>
</dbReference>
<sequence length="1201" mass="132695">MQLKIMPKKKCLSAGRALLILILCQMLSALEVPLDPKLLEDLVQPPTITQQSPKDYIIDPRENIVIQCEAKGKPPPSFSWTRNGTHFDIDKDPLVTMKTGSGTLTINIMSDGKAETYEGVYQCTARNERGAAISNNIVIRSSRSPLWTKEKLEPMTLRSGQSLVLPCRPPMGLPPPIIFWMDNSFQRLPQSERVSQGLNGDLYFSNVLPEDAREDYICYARFNHTQTIQQKQPISVKVTSVDELNDTIAANLSDTEFYGAKPHRERPPTFLTPEGNASRKEELRGNVLSLECIAEGLPTPIIYWIKEDGTLPINRTFYRNFKKTLQIIQVTEADSGNYQCIAKNTLGAIHHTISVTVKAAPYWIIAPQNLVLSPGEDGTLICRANGNPKPRISWLSNGVPIEIAPDDPSRKIDGDTIIFSNVQERSSSVYQCNASNEYGYLLANAFVNVLAEPPRILTSANTLYQVIADRPAFLDCAFFGSPLPSIEWFKGAKGSALREDIYILHENGTLEIPVAQKDSTGTYTCVARNKLGMAKNEVHLEIKDPTRIIKQPEYAVVQRGSTVSFECKVKHDHTLILTVTWLKDHSELPSDGRFTVDKDHLVVADVNDDDGGTYTCVANTTLDNVSASAVLSVVDVPNPPFDLELTDQLDRSVQLSWTPGDDNNSPITKFIIEYEDVMHEAGLWHHQTEVPGTQTTAQLKLSPYVNYAFRVMAVNSLGRSLPSEASEQYLTKAAEPDKNPTAVEGLGSEPDNLVITWKPLSGFESNGPGLQYKVSWRQKDGDDEWTSVVVANVSKYIVSGTPTFVPYLVKVQALNDVGFAPEPAVVMGHSGEDLPMVAPGNVRVSVVNSTLAEVHWDPVPLKSIRGHLQGYRIYYWKAQSSSNRNRRHIEKKILTFQGSKTHGMLPGLEPFSHYTLNVRVVNGKGEGPASPDRAFHTPEGVPSAPSSLKIVNPTLDSLTLEWDPPSHPNGILTEYTLKYQPINSTHELGPLIDLKIPANKTRWTLKNLNFSTRYKFYFYAQTAAGSGSQITEEAVTTVDEAGILPPDVGAGKAMASRQVDIATQGWFIGLMCAVALLILILLIVCFIRRNKGGKYPVKEKEDAHADPEIQPMKEDDGTFGEYSDAEDHKPLKKGSRTPSDRTVKKEDSDDSLVDYGEGVNGQFNEDGSFIGQYSGKKEKEPAEGNESSEAPSPVNAMNSFV</sequence>
<evidence type="ECO:0000256" key="3">
    <source>
        <dbReference type="ARBA" id="ARBA00022475"/>
    </source>
</evidence>
<dbReference type="SUPFAM" id="SSF49265">
    <property type="entry name" value="Fibronectin type III"/>
    <property type="match status" value="2"/>
</dbReference>
<dbReference type="RefSeq" id="XP_020919206.1">
    <property type="nucleotide sequence ID" value="XM_021063547.1"/>
</dbReference>
<dbReference type="CDD" id="cd05868">
    <property type="entry name" value="Ig4_NrCAM"/>
    <property type="match status" value="1"/>
</dbReference>
<dbReference type="FunFam" id="2.60.40.10:FF:000347">
    <property type="entry name" value="Neuronal cell adhesion molecule"/>
    <property type="match status" value="1"/>
</dbReference>
<evidence type="ECO:0007829" key="25">
    <source>
        <dbReference type="PeptideAtlas" id="A0A287AIH7"/>
    </source>
</evidence>
<dbReference type="InterPro" id="IPR036179">
    <property type="entry name" value="Ig-like_dom_sf"/>
</dbReference>
<dbReference type="Bgee" id="ENSSSCG00000015445">
    <property type="expression patterns" value="Expressed in Ammon's horn and 34 other cell types or tissues"/>
</dbReference>
<dbReference type="CTD" id="4897"/>
<keyword evidence="7" id="KW-0130">Cell adhesion</keyword>
<dbReference type="GO" id="GO:0030424">
    <property type="term" value="C:axon"/>
    <property type="evidence" value="ECO:0007669"/>
    <property type="project" value="UniProtKB-ARBA"/>
</dbReference>
<keyword evidence="4 18" id="KW-0812">Transmembrane</keyword>
<keyword evidence="12" id="KW-0393">Immunoglobulin domain</keyword>